<protein>
    <submittedName>
        <fullName evidence="5">DNA adenine methylase</fullName>
    </submittedName>
</protein>
<dbReference type="PIRSF" id="PIRSF000398">
    <property type="entry name" value="M_m6A_EcoRV"/>
    <property type="match status" value="1"/>
</dbReference>
<evidence type="ECO:0000256" key="1">
    <source>
        <dbReference type="ARBA" id="ARBA00022603"/>
    </source>
</evidence>
<evidence type="ECO:0000256" key="3">
    <source>
        <dbReference type="ARBA" id="ARBA00022691"/>
    </source>
</evidence>
<feature type="binding site" evidence="4">
    <location>
        <position position="9"/>
    </location>
    <ligand>
        <name>S-adenosyl-L-methionine</name>
        <dbReference type="ChEBI" id="CHEBI:59789"/>
    </ligand>
</feature>
<proteinExistence type="predicted"/>
<feature type="binding site" evidence="4">
    <location>
        <position position="54"/>
    </location>
    <ligand>
        <name>S-adenosyl-L-methionine</name>
        <dbReference type="ChEBI" id="CHEBI:59789"/>
    </ligand>
</feature>
<dbReference type="GO" id="GO:0009307">
    <property type="term" value="P:DNA restriction-modification system"/>
    <property type="evidence" value="ECO:0007669"/>
    <property type="project" value="InterPro"/>
</dbReference>
<organism evidence="5 6">
    <name type="scientific">Thermoactinomyces intermedius</name>
    <dbReference type="NCBI Taxonomy" id="2024"/>
    <lineage>
        <taxon>Bacteria</taxon>
        <taxon>Bacillati</taxon>
        <taxon>Bacillota</taxon>
        <taxon>Bacilli</taxon>
        <taxon>Bacillales</taxon>
        <taxon>Thermoactinomycetaceae</taxon>
        <taxon>Thermoactinomyces</taxon>
    </lineage>
</organism>
<evidence type="ECO:0000256" key="2">
    <source>
        <dbReference type="ARBA" id="ARBA00022679"/>
    </source>
</evidence>
<keyword evidence="2" id="KW-0808">Transferase</keyword>
<dbReference type="GO" id="GO:0043565">
    <property type="term" value="F:sequence-specific DNA binding"/>
    <property type="evidence" value="ECO:0007669"/>
    <property type="project" value="TreeGrafter"/>
</dbReference>
<evidence type="ECO:0000256" key="4">
    <source>
        <dbReference type="PIRSR" id="PIRSR000398-1"/>
    </source>
</evidence>
<sequence>MKVRSPLIWFGGKEKVAKYIISKMPEHKTYCEPFGGAAHVIAQKYRSDFEIYNDIDGEIVNFLMVVREQPYELARACDSLPYSRQLYEEWRDSEWPEDKFERAVRFFYLNRSGIAKGNGPASGRTGWRHHHSANTAQAYRKAIDLFESFANRMRYVQIDCNDFRKVILENDTPETLFYVDPPYFGREKYYAGGFTEQDHRDLAKILNSVKGKVILSYYDHPLLAELYPGWHIESYTAMKQMVNNGSQKAQELLLMNYYNSLQLSLFD</sequence>
<dbReference type="InterPro" id="IPR012263">
    <property type="entry name" value="M_m6A_EcoRV"/>
</dbReference>
<dbReference type="GO" id="GO:0006298">
    <property type="term" value="P:mismatch repair"/>
    <property type="evidence" value="ECO:0007669"/>
    <property type="project" value="TreeGrafter"/>
</dbReference>
<dbReference type="SUPFAM" id="SSF53335">
    <property type="entry name" value="S-adenosyl-L-methionine-dependent methyltransferases"/>
    <property type="match status" value="1"/>
</dbReference>
<dbReference type="PANTHER" id="PTHR30481">
    <property type="entry name" value="DNA ADENINE METHYLASE"/>
    <property type="match status" value="1"/>
</dbReference>
<name>A0A8I1A6K0_THEIN</name>
<dbReference type="GO" id="GO:0032259">
    <property type="term" value="P:methylation"/>
    <property type="evidence" value="ECO:0007669"/>
    <property type="project" value="UniProtKB-KW"/>
</dbReference>
<dbReference type="PRINTS" id="PR00505">
    <property type="entry name" value="D12N6MTFRASE"/>
</dbReference>
<dbReference type="InterPro" id="IPR012327">
    <property type="entry name" value="MeTrfase_D12"/>
</dbReference>
<dbReference type="Gene3D" id="3.40.50.150">
    <property type="entry name" value="Vaccinia Virus protein VP39"/>
    <property type="match status" value="2"/>
</dbReference>
<dbReference type="Proteomes" id="UP000633619">
    <property type="component" value="Unassembled WGS sequence"/>
</dbReference>
<dbReference type="RefSeq" id="WP_181732306.1">
    <property type="nucleotide sequence ID" value="NZ_JACEIR010000006.1"/>
</dbReference>
<keyword evidence="6" id="KW-1185">Reference proteome</keyword>
<gene>
    <name evidence="5" type="ORF">I8U20_10345</name>
</gene>
<dbReference type="InterPro" id="IPR029063">
    <property type="entry name" value="SAM-dependent_MTases_sf"/>
</dbReference>
<dbReference type="GO" id="GO:1904047">
    <property type="term" value="F:S-adenosyl-L-methionine binding"/>
    <property type="evidence" value="ECO:0007669"/>
    <property type="project" value="TreeGrafter"/>
</dbReference>
<keyword evidence="1 5" id="KW-0489">Methyltransferase</keyword>
<comment type="caution">
    <text evidence="5">The sequence shown here is derived from an EMBL/GenBank/DDBJ whole genome shotgun (WGS) entry which is preliminary data.</text>
</comment>
<feature type="binding site" evidence="4">
    <location>
        <position position="13"/>
    </location>
    <ligand>
        <name>S-adenosyl-L-methionine</name>
        <dbReference type="ChEBI" id="CHEBI:59789"/>
    </ligand>
</feature>
<reference evidence="5 6" key="1">
    <citation type="submission" date="2020-12" db="EMBL/GenBank/DDBJ databases">
        <title>WGS of Thermoactinomyces spp.</title>
        <authorList>
            <person name="Cheng K."/>
        </authorList>
    </citation>
    <scope>NUCLEOTIDE SEQUENCE [LARGE SCALE GENOMIC DNA]</scope>
    <source>
        <strain evidence="6">CICC 10671\DSM 43846</strain>
    </source>
</reference>
<dbReference type="EMBL" id="JAECVW010000006">
    <property type="protein sequence ID" value="MBH8595729.1"/>
    <property type="molecule type" value="Genomic_DNA"/>
</dbReference>
<evidence type="ECO:0000313" key="6">
    <source>
        <dbReference type="Proteomes" id="UP000633619"/>
    </source>
</evidence>
<dbReference type="AlphaFoldDB" id="A0A8I1A6K0"/>
<accession>A0A8I1A6K0</accession>
<dbReference type="Pfam" id="PF02086">
    <property type="entry name" value="MethyltransfD12"/>
    <property type="match status" value="1"/>
</dbReference>
<keyword evidence="3" id="KW-0949">S-adenosyl-L-methionine</keyword>
<dbReference type="GO" id="GO:0009007">
    <property type="term" value="F:site-specific DNA-methyltransferase (adenine-specific) activity"/>
    <property type="evidence" value="ECO:0007669"/>
    <property type="project" value="UniProtKB-EC"/>
</dbReference>
<evidence type="ECO:0000313" key="5">
    <source>
        <dbReference type="EMBL" id="MBH8595729.1"/>
    </source>
</evidence>
<feature type="binding site" evidence="4">
    <location>
        <position position="180"/>
    </location>
    <ligand>
        <name>S-adenosyl-L-methionine</name>
        <dbReference type="ChEBI" id="CHEBI:59789"/>
    </ligand>
</feature>